<organism evidence="2 3">
    <name type="scientific">Vigna angularis var. angularis</name>
    <dbReference type="NCBI Taxonomy" id="157739"/>
    <lineage>
        <taxon>Eukaryota</taxon>
        <taxon>Viridiplantae</taxon>
        <taxon>Streptophyta</taxon>
        <taxon>Embryophyta</taxon>
        <taxon>Tracheophyta</taxon>
        <taxon>Spermatophyta</taxon>
        <taxon>Magnoliopsida</taxon>
        <taxon>eudicotyledons</taxon>
        <taxon>Gunneridae</taxon>
        <taxon>Pentapetalae</taxon>
        <taxon>rosids</taxon>
        <taxon>fabids</taxon>
        <taxon>Fabales</taxon>
        <taxon>Fabaceae</taxon>
        <taxon>Papilionoideae</taxon>
        <taxon>50 kb inversion clade</taxon>
        <taxon>NPAAA clade</taxon>
        <taxon>indigoferoid/millettioid clade</taxon>
        <taxon>Phaseoleae</taxon>
        <taxon>Vigna</taxon>
    </lineage>
</organism>
<feature type="compositionally biased region" description="Low complexity" evidence="1">
    <location>
        <begin position="9"/>
        <end position="19"/>
    </location>
</feature>
<dbReference type="EMBL" id="AP015040">
    <property type="protein sequence ID" value="BAT91427.1"/>
    <property type="molecule type" value="Genomic_DNA"/>
</dbReference>
<name>A0A0S3SF03_PHAAN</name>
<gene>
    <name evidence="2" type="primary">Vigan.07G002300</name>
    <name evidence="2" type="ORF">VIGAN_07002300</name>
</gene>
<proteinExistence type="predicted"/>
<dbReference type="Proteomes" id="UP000291084">
    <property type="component" value="Chromosome 7"/>
</dbReference>
<feature type="non-terminal residue" evidence="2">
    <location>
        <position position="1"/>
    </location>
</feature>
<protein>
    <submittedName>
        <fullName evidence="2">Uncharacterized protein</fullName>
    </submittedName>
</protein>
<keyword evidence="3" id="KW-1185">Reference proteome</keyword>
<dbReference type="AlphaFoldDB" id="A0A0S3SF03"/>
<feature type="region of interest" description="Disordered" evidence="1">
    <location>
        <begin position="70"/>
        <end position="93"/>
    </location>
</feature>
<reference evidence="2 3" key="1">
    <citation type="journal article" date="2015" name="Sci. Rep.">
        <title>The power of single molecule real-time sequencing technology in the de novo assembly of a eukaryotic genome.</title>
        <authorList>
            <person name="Sakai H."/>
            <person name="Naito K."/>
            <person name="Ogiso-Tanaka E."/>
            <person name="Takahashi Y."/>
            <person name="Iseki K."/>
            <person name="Muto C."/>
            <person name="Satou K."/>
            <person name="Teruya K."/>
            <person name="Shiroma A."/>
            <person name="Shimoji M."/>
            <person name="Hirano T."/>
            <person name="Itoh T."/>
            <person name="Kaga A."/>
            <person name="Tomooka N."/>
        </authorList>
    </citation>
    <scope>NUCLEOTIDE SEQUENCE [LARGE SCALE GENOMIC DNA]</scope>
    <source>
        <strain evidence="3">cv. Shumari</strain>
    </source>
</reference>
<evidence type="ECO:0000256" key="1">
    <source>
        <dbReference type="SAM" id="MobiDB-lite"/>
    </source>
</evidence>
<evidence type="ECO:0000313" key="2">
    <source>
        <dbReference type="EMBL" id="BAT91427.1"/>
    </source>
</evidence>
<evidence type="ECO:0000313" key="3">
    <source>
        <dbReference type="Proteomes" id="UP000291084"/>
    </source>
</evidence>
<accession>A0A0S3SF03</accession>
<feature type="region of interest" description="Disordered" evidence="1">
    <location>
        <begin position="1"/>
        <end position="27"/>
    </location>
</feature>
<sequence length="131" mass="14077">RVKSPSTTNSNKKMANSNSSKKDPFDFPFDLAHISESQEQILRDVSVVGAHSHRSPSPSSAAVDSPIPMEVFHTPSQNSPLPSFCASDPTPTTECHDPCTLNHTVNVDAVTLDLSKGVVEDSEMEKTGRSA</sequence>